<dbReference type="NCBIfam" id="TIGR00426">
    <property type="entry name" value="competence protein ComEA helix-hairpin-helix repeat region"/>
    <property type="match status" value="1"/>
</dbReference>
<name>A0AAP4BAH7_9FIRM</name>
<dbReference type="GO" id="GO:0006281">
    <property type="term" value="P:DNA repair"/>
    <property type="evidence" value="ECO:0007669"/>
    <property type="project" value="InterPro"/>
</dbReference>
<dbReference type="EMBL" id="JASGBQ010000001">
    <property type="protein sequence ID" value="MDI9240981.1"/>
    <property type="molecule type" value="Genomic_DNA"/>
</dbReference>
<dbReference type="InterPro" id="IPR010994">
    <property type="entry name" value="RuvA_2-like"/>
</dbReference>
<dbReference type="SUPFAM" id="SSF47781">
    <property type="entry name" value="RuvA domain 2-like"/>
    <property type="match status" value="1"/>
</dbReference>
<dbReference type="Gene3D" id="3.10.560.10">
    <property type="entry name" value="Outer membrane lipoprotein wza domain like"/>
    <property type="match status" value="1"/>
</dbReference>
<evidence type="ECO:0000313" key="4">
    <source>
        <dbReference type="Proteomes" id="UP001300383"/>
    </source>
</evidence>
<dbReference type="InterPro" id="IPR003583">
    <property type="entry name" value="Hlx-hairpin-Hlx_DNA-bd_motif"/>
</dbReference>
<dbReference type="InterPro" id="IPR051675">
    <property type="entry name" value="Endo/Exo/Phosphatase_dom_1"/>
</dbReference>
<dbReference type="GO" id="GO:0015628">
    <property type="term" value="P:protein secretion by the type II secretion system"/>
    <property type="evidence" value="ECO:0007669"/>
    <property type="project" value="TreeGrafter"/>
</dbReference>
<evidence type="ECO:0000259" key="2">
    <source>
        <dbReference type="SMART" id="SM00278"/>
    </source>
</evidence>
<reference evidence="3 4" key="1">
    <citation type="submission" date="2023-05" db="EMBL/GenBank/DDBJ databases">
        <title>[ruminococcus] sp. nov., isolated from a pig farm feces dump.</title>
        <authorList>
            <person name="Chang Y.-H."/>
        </authorList>
    </citation>
    <scope>NUCLEOTIDE SEQUENCE [LARGE SCALE GENOMIC DNA]</scope>
    <source>
        <strain evidence="3 4">YH-rum2234</strain>
    </source>
</reference>
<dbReference type="Pfam" id="PF10531">
    <property type="entry name" value="SLBB"/>
    <property type="match status" value="1"/>
</dbReference>
<dbReference type="SMART" id="SM00278">
    <property type="entry name" value="HhH1"/>
    <property type="match status" value="2"/>
</dbReference>
<gene>
    <name evidence="3" type="ORF">QJ036_00625</name>
</gene>
<dbReference type="GO" id="GO:0015627">
    <property type="term" value="C:type II protein secretion system complex"/>
    <property type="evidence" value="ECO:0007669"/>
    <property type="project" value="TreeGrafter"/>
</dbReference>
<dbReference type="PANTHER" id="PTHR21180">
    <property type="entry name" value="ENDONUCLEASE/EXONUCLEASE/PHOSPHATASE FAMILY DOMAIN-CONTAINING PROTEIN 1"/>
    <property type="match status" value="1"/>
</dbReference>
<comment type="caution">
    <text evidence="3">The sequence shown here is derived from an EMBL/GenBank/DDBJ whole genome shotgun (WGS) entry which is preliminary data.</text>
</comment>
<protein>
    <submittedName>
        <fullName evidence="3">Helix-hairpin-helix domain-containing protein</fullName>
    </submittedName>
</protein>
<dbReference type="PANTHER" id="PTHR21180:SF32">
    <property type="entry name" value="ENDONUCLEASE_EXONUCLEASE_PHOSPHATASE FAMILY DOMAIN-CONTAINING PROTEIN 1"/>
    <property type="match status" value="1"/>
</dbReference>
<feature type="compositionally biased region" description="Basic and acidic residues" evidence="1">
    <location>
        <begin position="23"/>
        <end position="39"/>
    </location>
</feature>
<sequence length="205" mass="21384">MIITVMSLALGLSLMACGEQVRLETGKETARQEEQKTETGETTGESEAASQTEAQIVVHVCGAVANPGVYRLSAGSRAEDAVQLAGGMTGEAAADYLNLAGILTDGEKLVVPYRSEIPDGGQYGEDGFGQAGSAGVSGEADTRVDLNHADQAALMTLPGIGEARAAAILAYRESHGPFQSPEEIMNVSGIKQAAYEKLKDQIVIR</sequence>
<evidence type="ECO:0000313" key="3">
    <source>
        <dbReference type="EMBL" id="MDI9240981.1"/>
    </source>
</evidence>
<dbReference type="Gene3D" id="1.10.150.310">
    <property type="entry name" value="Tex RuvX-like domain-like"/>
    <property type="match status" value="1"/>
</dbReference>
<keyword evidence="4" id="KW-1185">Reference proteome</keyword>
<dbReference type="InterPro" id="IPR019554">
    <property type="entry name" value="Soluble_ligand-bd"/>
</dbReference>
<dbReference type="Pfam" id="PF12836">
    <property type="entry name" value="HHH_3"/>
    <property type="match status" value="1"/>
</dbReference>
<feature type="region of interest" description="Disordered" evidence="1">
    <location>
        <begin position="23"/>
        <end position="50"/>
    </location>
</feature>
<evidence type="ECO:0000256" key="1">
    <source>
        <dbReference type="SAM" id="MobiDB-lite"/>
    </source>
</evidence>
<dbReference type="Proteomes" id="UP001300383">
    <property type="component" value="Unassembled WGS sequence"/>
</dbReference>
<organism evidence="3 4">
    <name type="scientific">Fusibacillus kribbianus</name>
    <dbReference type="NCBI Taxonomy" id="3044208"/>
    <lineage>
        <taxon>Bacteria</taxon>
        <taxon>Bacillati</taxon>
        <taxon>Bacillota</taxon>
        <taxon>Clostridia</taxon>
        <taxon>Lachnospirales</taxon>
        <taxon>Lachnospiraceae</taxon>
        <taxon>Fusibacillus</taxon>
    </lineage>
</organism>
<dbReference type="InterPro" id="IPR004509">
    <property type="entry name" value="Competence_ComEA_HhH"/>
</dbReference>
<proteinExistence type="predicted"/>
<feature type="compositionally biased region" description="Low complexity" evidence="1">
    <location>
        <begin position="40"/>
        <end position="50"/>
    </location>
</feature>
<feature type="domain" description="Helix-hairpin-helix DNA-binding motif class 1" evidence="2">
    <location>
        <begin position="152"/>
        <end position="171"/>
    </location>
</feature>
<dbReference type="AlphaFoldDB" id="A0AAP4BAH7"/>
<dbReference type="GO" id="GO:0003677">
    <property type="term" value="F:DNA binding"/>
    <property type="evidence" value="ECO:0007669"/>
    <property type="project" value="InterPro"/>
</dbReference>
<feature type="domain" description="Helix-hairpin-helix DNA-binding motif class 1" evidence="2">
    <location>
        <begin position="182"/>
        <end position="201"/>
    </location>
</feature>
<accession>A0AAP4BAH7</accession>